<evidence type="ECO:0000256" key="2">
    <source>
        <dbReference type="SAM" id="MobiDB-lite"/>
    </source>
</evidence>
<evidence type="ECO:0000256" key="1">
    <source>
        <dbReference type="ARBA" id="ARBA00022553"/>
    </source>
</evidence>
<dbReference type="EMBL" id="OUUZ01000015">
    <property type="protein sequence ID" value="SPQ25889.1"/>
    <property type="molecule type" value="Genomic_DNA"/>
</dbReference>
<dbReference type="PANTHER" id="PTHR31941">
    <property type="entry name" value="CYTOSKELETAL SIGNALING PROTEIN SLM1"/>
    <property type="match status" value="1"/>
</dbReference>
<dbReference type="Pfam" id="PF20400">
    <property type="entry name" value="BAR_4"/>
    <property type="match status" value="1"/>
</dbReference>
<proteinExistence type="predicted"/>
<dbReference type="Gene3D" id="1.20.1270.60">
    <property type="entry name" value="Arfaptin homology (AH) domain/BAR domain"/>
    <property type="match status" value="1"/>
</dbReference>
<sequence length="569" mass="63470">MSTANVAVDAAPQANGHDQATYLSHEQHPNIHDADALSRPTAHSQSDYGNHLIAPTATRPARFTEEWDASQRGSSIAEGPGPSTMQRPTSYSGRASGLTGDGAASMSRGNTLRKKPSLRRSASLKRTGSRRSMMAGSVRSLVLQSATDQDEMHSAFYCPVPTTSNPTEILANRFQAWRKILKDLITYFREVQTHHEHRAKSFLKLANVLNNTTAPPGFLASGGLDDALQVLRSYNRQAIAEANKSREIEEDVILALTGLRSDLHQKIKEIKNLSGDFKNSVEKEMESTRRAVNQLQEVLGQSELDPALATGKQDPYLMRLAVDRQLERQIDEENYLHQAYLNLENSGRELESIVVGEIQKAYNAYAGILKRESDAAYNAIEELRIGPLSMPKDREWTAFIQRDDRFVDPDLPMRSAESIHYPGRDHYACQEIRAGLLERKSKYVLSPTHLHEYKSADKTQAPVMSLFLPEQKLGSHSAEGSSSNKFVLKGRQTGSMHRGHTWVFRAESHDTMMAWYDDIKTLTERTPEERNMLVRGNSRSFSRSSQRSSVSSDGVEDDGEPPFTAAVTS</sequence>
<evidence type="ECO:0000313" key="5">
    <source>
        <dbReference type="EMBL" id="SPQ25889.1"/>
    </source>
</evidence>
<organism evidence="5 6">
    <name type="scientific">Thermothielavioides terrestris</name>
    <dbReference type="NCBI Taxonomy" id="2587410"/>
    <lineage>
        <taxon>Eukaryota</taxon>
        <taxon>Fungi</taxon>
        <taxon>Dikarya</taxon>
        <taxon>Ascomycota</taxon>
        <taxon>Pezizomycotina</taxon>
        <taxon>Sordariomycetes</taxon>
        <taxon>Sordariomycetidae</taxon>
        <taxon>Sordariales</taxon>
        <taxon>Chaetomiaceae</taxon>
        <taxon>Thermothielavioides</taxon>
    </lineage>
</organism>
<dbReference type="InterPro" id="IPR046868">
    <property type="entry name" value="BAR_4"/>
</dbReference>
<evidence type="ECO:0000259" key="4">
    <source>
        <dbReference type="Pfam" id="PF20400"/>
    </source>
</evidence>
<feature type="compositionally biased region" description="Polar residues" evidence="2">
    <location>
        <begin position="83"/>
        <end position="93"/>
    </location>
</feature>
<dbReference type="SUPFAM" id="SSF103657">
    <property type="entry name" value="BAR/IMD domain-like"/>
    <property type="match status" value="1"/>
</dbReference>
<name>A0A3S4CAQ0_9PEZI</name>
<reference evidence="5 6" key="1">
    <citation type="submission" date="2018-04" db="EMBL/GenBank/DDBJ databases">
        <authorList>
            <person name="Huttner S."/>
            <person name="Dainat J."/>
        </authorList>
    </citation>
    <scope>NUCLEOTIDE SEQUENCE [LARGE SCALE GENOMIC DNA]</scope>
</reference>
<dbReference type="InterPro" id="IPR043453">
    <property type="entry name" value="Slm1_PH"/>
</dbReference>
<dbReference type="InterPro" id="IPR046869">
    <property type="entry name" value="SLM1/RGC1-like_PH"/>
</dbReference>
<feature type="domain" description="SLM1/RGC1-like PH" evidence="3">
    <location>
        <begin position="421"/>
        <end position="491"/>
    </location>
</feature>
<protein>
    <submittedName>
        <fullName evidence="5">A41b8a7f-b0c8-45f8-8a4f-295d8774113b</fullName>
    </submittedName>
</protein>
<accession>A0A3S4CAQ0</accession>
<dbReference type="AlphaFoldDB" id="A0A3S4CAQ0"/>
<dbReference type="SUPFAM" id="SSF50729">
    <property type="entry name" value="PH domain-like"/>
    <property type="match status" value="1"/>
</dbReference>
<evidence type="ECO:0000313" key="6">
    <source>
        <dbReference type="Proteomes" id="UP000289323"/>
    </source>
</evidence>
<dbReference type="InterPro" id="IPR011993">
    <property type="entry name" value="PH-like_dom_sf"/>
</dbReference>
<dbReference type="Proteomes" id="UP000289323">
    <property type="component" value="Unassembled WGS sequence"/>
</dbReference>
<evidence type="ECO:0000259" key="3">
    <source>
        <dbReference type="Pfam" id="PF20399"/>
    </source>
</evidence>
<dbReference type="PANTHER" id="PTHR31941:SF16">
    <property type="entry name" value="PHOSPHATIDYLINOSITOL 4,5-BISPHOSPHATE-BINDING PROTEIN SLM1-RELATED"/>
    <property type="match status" value="1"/>
</dbReference>
<keyword evidence="1" id="KW-0597">Phosphoprotein</keyword>
<feature type="domain" description="SLM1/RGC1-like BAR-like" evidence="4">
    <location>
        <begin position="221"/>
        <end position="403"/>
    </location>
</feature>
<gene>
    <name evidence="5" type="ORF">TT172_LOCUS8308</name>
</gene>
<feature type="region of interest" description="Disordered" evidence="2">
    <location>
        <begin position="65"/>
        <end position="132"/>
    </location>
</feature>
<dbReference type="CDD" id="cd13311">
    <property type="entry name" value="PH_Slm1"/>
    <property type="match status" value="1"/>
</dbReference>
<dbReference type="InterPro" id="IPR027267">
    <property type="entry name" value="AH/BAR_dom_sf"/>
</dbReference>
<dbReference type="Pfam" id="PF20399">
    <property type="entry name" value="PH_20"/>
    <property type="match status" value="1"/>
</dbReference>
<dbReference type="Gene3D" id="2.30.29.30">
    <property type="entry name" value="Pleckstrin-homology domain (PH domain)/Phosphotyrosine-binding domain (PTB)"/>
    <property type="match status" value="1"/>
</dbReference>
<feature type="compositionally biased region" description="Low complexity" evidence="2">
    <location>
        <begin position="538"/>
        <end position="553"/>
    </location>
</feature>
<feature type="region of interest" description="Disordered" evidence="2">
    <location>
        <begin position="527"/>
        <end position="569"/>
    </location>
</feature>